<evidence type="ECO:0000256" key="1">
    <source>
        <dbReference type="SAM" id="MobiDB-lite"/>
    </source>
</evidence>
<evidence type="ECO:0000313" key="3">
    <source>
        <dbReference type="WBParaSite" id="Csp11.Scaffold605.g5664.t1"/>
    </source>
</evidence>
<dbReference type="AlphaFoldDB" id="A0A1I7TGC2"/>
<dbReference type="WBParaSite" id="Csp11.Scaffold605.g5664.t1">
    <property type="protein sequence ID" value="Csp11.Scaffold605.g5664.t1"/>
    <property type="gene ID" value="Csp11.Scaffold605.g5664"/>
</dbReference>
<sequence>MLINSTLEQPQQLISILNVEGITPYKVSRTVFPLQARPTRFIFYFHVAEQDAEKLKKIMLPGINWVIAFTVGNMVEGRPPFVTTSMSLTDIVETLLLSRKAANEAAKGTQWKDELPVRLNNKEYIKRAIGYTRLKNDVLKHLTARGKTVYEVVKARAFDYILHQLALGKMNSSSQYERLAFERLMHNSNTSTFLDFQRNFIRTAEEMKIVVKVPMTAFLNCRHDDGTWKVPNDDIKNLARNVAQASFHLQPSPQEEQKMLLSRSNFISCDNPREQEVLVVQGITTRGSLGVSAKYKVEVMRRSSLKLIAFGTGTLVSMSSDSPAPPAATSSQSSAPAPAPPIRPSLPARPVPTPVLCRQRYMLVNSILPEPRQLISSLAVEAIVPFDISKTVLRGGKRSDRMIEARRPFFTAAMTLTDVVETMFLSRRAANDAVNRVPWKDDLVIRLNDKEFIKKAIGNCRFKNDVLKHLTARGKSVFEIVKDRAFGRPYNEI</sequence>
<feature type="compositionally biased region" description="Pro residues" evidence="1">
    <location>
        <begin position="337"/>
        <end position="350"/>
    </location>
</feature>
<proteinExistence type="predicted"/>
<protein>
    <submittedName>
        <fullName evidence="3">Reverse transcriptase domain-containing protein</fullName>
    </submittedName>
</protein>
<keyword evidence="2" id="KW-1185">Reference proteome</keyword>
<organism evidence="2 3">
    <name type="scientific">Caenorhabditis tropicalis</name>
    <dbReference type="NCBI Taxonomy" id="1561998"/>
    <lineage>
        <taxon>Eukaryota</taxon>
        <taxon>Metazoa</taxon>
        <taxon>Ecdysozoa</taxon>
        <taxon>Nematoda</taxon>
        <taxon>Chromadorea</taxon>
        <taxon>Rhabditida</taxon>
        <taxon>Rhabditina</taxon>
        <taxon>Rhabditomorpha</taxon>
        <taxon>Rhabditoidea</taxon>
        <taxon>Rhabditidae</taxon>
        <taxon>Peloderinae</taxon>
        <taxon>Caenorhabditis</taxon>
    </lineage>
</organism>
<dbReference type="Proteomes" id="UP000095282">
    <property type="component" value="Unplaced"/>
</dbReference>
<accession>A0A1I7TGC2</accession>
<reference evidence="3" key="1">
    <citation type="submission" date="2016-11" db="UniProtKB">
        <authorList>
            <consortium name="WormBaseParasite"/>
        </authorList>
    </citation>
    <scope>IDENTIFICATION</scope>
</reference>
<name>A0A1I7TGC2_9PELO</name>
<feature type="region of interest" description="Disordered" evidence="1">
    <location>
        <begin position="319"/>
        <end position="350"/>
    </location>
</feature>
<feature type="compositionally biased region" description="Low complexity" evidence="1">
    <location>
        <begin position="319"/>
        <end position="336"/>
    </location>
</feature>
<evidence type="ECO:0000313" key="2">
    <source>
        <dbReference type="Proteomes" id="UP000095282"/>
    </source>
</evidence>